<keyword evidence="4" id="KW-1003">Cell membrane</keyword>
<sequence length="108" mass="11644">MSFITNLNQQQRKRLHQITLVATFGGLLFGYDTGVINGAFSSLKQYMALTPTTEGLVMSVLLVGAALGSVFGGKFADYFGRRKYLLFLSFVFLIGALLSAAAPISLPC</sequence>
<evidence type="ECO:0000256" key="2">
    <source>
        <dbReference type="ARBA" id="ARBA00010992"/>
    </source>
</evidence>
<dbReference type="GO" id="GO:1904659">
    <property type="term" value="P:D-glucose transmembrane transport"/>
    <property type="evidence" value="ECO:0007669"/>
    <property type="project" value="TreeGrafter"/>
</dbReference>
<comment type="subcellular location">
    <subcellularLocation>
        <location evidence="1">Cell membrane</location>
        <topology evidence="1">Multi-pass membrane protein</topology>
    </subcellularLocation>
</comment>
<feature type="domain" description="Major facilitator superfamily (MFS) profile" evidence="9">
    <location>
        <begin position="18"/>
        <end position="108"/>
    </location>
</feature>
<evidence type="ECO:0000256" key="1">
    <source>
        <dbReference type="ARBA" id="ARBA00004651"/>
    </source>
</evidence>
<dbReference type="GO" id="GO:0022857">
    <property type="term" value="F:transmembrane transporter activity"/>
    <property type="evidence" value="ECO:0007669"/>
    <property type="project" value="InterPro"/>
</dbReference>
<keyword evidence="7 8" id="KW-0472">Membrane</keyword>
<dbReference type="SUPFAM" id="SSF103473">
    <property type="entry name" value="MFS general substrate transporter"/>
    <property type="match status" value="1"/>
</dbReference>
<evidence type="ECO:0000313" key="11">
    <source>
        <dbReference type="Proteomes" id="UP000255382"/>
    </source>
</evidence>
<evidence type="ECO:0000256" key="5">
    <source>
        <dbReference type="ARBA" id="ARBA00022692"/>
    </source>
</evidence>
<dbReference type="Proteomes" id="UP000255382">
    <property type="component" value="Unassembled WGS sequence"/>
</dbReference>
<accession>A0A378B263</accession>
<feature type="transmembrane region" description="Helical" evidence="8">
    <location>
        <begin position="55"/>
        <end position="72"/>
    </location>
</feature>
<name>A0A378B263_KLEPO</name>
<dbReference type="Gene3D" id="1.20.1250.20">
    <property type="entry name" value="MFS general substrate transporter like domains"/>
    <property type="match status" value="1"/>
</dbReference>
<feature type="transmembrane region" description="Helical" evidence="8">
    <location>
        <begin position="20"/>
        <end position="43"/>
    </location>
</feature>
<dbReference type="GO" id="GO:0005886">
    <property type="term" value="C:plasma membrane"/>
    <property type="evidence" value="ECO:0007669"/>
    <property type="project" value="UniProtKB-SubCell"/>
</dbReference>
<gene>
    <name evidence="10" type="primary">csbC_2</name>
    <name evidence="10" type="ORF">NCTC5050_04198</name>
</gene>
<dbReference type="PANTHER" id="PTHR48023">
    <property type="entry name" value="D-XYLOSE-PROTON SYMPORTER-LIKE 2"/>
    <property type="match status" value="1"/>
</dbReference>
<dbReference type="AlphaFoldDB" id="A0A378B263"/>
<dbReference type="InterPro" id="IPR005829">
    <property type="entry name" value="Sugar_transporter_CS"/>
</dbReference>
<protein>
    <submittedName>
        <fullName evidence="10">Galactose-proton symport of transport system</fullName>
    </submittedName>
</protein>
<comment type="similarity">
    <text evidence="2">Belongs to the major facilitator superfamily. Sugar transporter (TC 2.A.1.1) family.</text>
</comment>
<evidence type="ECO:0000256" key="7">
    <source>
        <dbReference type="ARBA" id="ARBA00023136"/>
    </source>
</evidence>
<organism evidence="10 11">
    <name type="scientific">Klebsiella pneumoniae subsp. ozaenae</name>
    <dbReference type="NCBI Taxonomy" id="574"/>
    <lineage>
        <taxon>Bacteria</taxon>
        <taxon>Pseudomonadati</taxon>
        <taxon>Pseudomonadota</taxon>
        <taxon>Gammaproteobacteria</taxon>
        <taxon>Enterobacterales</taxon>
        <taxon>Enterobacteriaceae</taxon>
        <taxon>Klebsiella/Raoultella group</taxon>
        <taxon>Klebsiella</taxon>
        <taxon>Klebsiella pneumoniae complex</taxon>
    </lineage>
</organism>
<dbReference type="EMBL" id="UGLZ01000005">
    <property type="protein sequence ID" value="STV27119.1"/>
    <property type="molecule type" value="Genomic_DNA"/>
</dbReference>
<reference evidence="10 11" key="1">
    <citation type="submission" date="2018-06" db="EMBL/GenBank/DDBJ databases">
        <authorList>
            <consortium name="Pathogen Informatics"/>
            <person name="Doyle S."/>
        </authorList>
    </citation>
    <scope>NUCLEOTIDE SEQUENCE [LARGE SCALE GENOMIC DNA]</scope>
    <source>
        <strain evidence="10 11">NCTC5050</strain>
    </source>
</reference>
<dbReference type="Pfam" id="PF00083">
    <property type="entry name" value="Sugar_tr"/>
    <property type="match status" value="1"/>
</dbReference>
<proteinExistence type="inferred from homology"/>
<evidence type="ECO:0000256" key="3">
    <source>
        <dbReference type="ARBA" id="ARBA00022448"/>
    </source>
</evidence>
<evidence type="ECO:0000259" key="9">
    <source>
        <dbReference type="PROSITE" id="PS50850"/>
    </source>
</evidence>
<keyword evidence="5 8" id="KW-0812">Transmembrane</keyword>
<dbReference type="InterPro" id="IPR005828">
    <property type="entry name" value="MFS_sugar_transport-like"/>
</dbReference>
<evidence type="ECO:0000256" key="6">
    <source>
        <dbReference type="ARBA" id="ARBA00022989"/>
    </source>
</evidence>
<dbReference type="PANTHER" id="PTHR48023:SF4">
    <property type="entry name" value="D-XYLOSE-PROTON SYMPORTER-LIKE 2"/>
    <property type="match status" value="1"/>
</dbReference>
<feature type="transmembrane region" description="Helical" evidence="8">
    <location>
        <begin position="84"/>
        <end position="106"/>
    </location>
</feature>
<keyword evidence="6 8" id="KW-1133">Transmembrane helix</keyword>
<dbReference type="PROSITE" id="PS50850">
    <property type="entry name" value="MFS"/>
    <property type="match status" value="1"/>
</dbReference>
<evidence type="ECO:0000256" key="4">
    <source>
        <dbReference type="ARBA" id="ARBA00022475"/>
    </source>
</evidence>
<dbReference type="InterPro" id="IPR020846">
    <property type="entry name" value="MFS_dom"/>
</dbReference>
<keyword evidence="11" id="KW-1185">Reference proteome</keyword>
<dbReference type="InterPro" id="IPR036259">
    <property type="entry name" value="MFS_trans_sf"/>
</dbReference>
<dbReference type="InterPro" id="IPR050820">
    <property type="entry name" value="MFS_Sugar_Transporter"/>
</dbReference>
<dbReference type="PROSITE" id="PS00216">
    <property type="entry name" value="SUGAR_TRANSPORT_1"/>
    <property type="match status" value="1"/>
</dbReference>
<keyword evidence="3" id="KW-0813">Transport</keyword>
<evidence type="ECO:0000313" key="10">
    <source>
        <dbReference type="EMBL" id="STV27119.1"/>
    </source>
</evidence>
<evidence type="ECO:0000256" key="8">
    <source>
        <dbReference type="SAM" id="Phobius"/>
    </source>
</evidence>